<organism evidence="4 5">
    <name type="scientific">Streptomyces microflavus</name>
    <name type="common">Streptomyces lipmanii</name>
    <dbReference type="NCBI Taxonomy" id="1919"/>
    <lineage>
        <taxon>Bacteria</taxon>
        <taxon>Bacillati</taxon>
        <taxon>Actinomycetota</taxon>
        <taxon>Actinomycetes</taxon>
        <taxon>Kitasatosporales</taxon>
        <taxon>Streptomycetaceae</taxon>
        <taxon>Streptomyces</taxon>
    </lineage>
</organism>
<evidence type="ECO:0000313" key="4">
    <source>
        <dbReference type="EMBL" id="GFN02717.1"/>
    </source>
</evidence>
<dbReference type="InterPro" id="IPR051534">
    <property type="entry name" value="CBASS_pafABC_assoc_protein"/>
</dbReference>
<dbReference type="Proteomes" id="UP000498740">
    <property type="component" value="Unassembled WGS sequence"/>
</dbReference>
<evidence type="ECO:0000256" key="1">
    <source>
        <dbReference type="SAM" id="MobiDB-lite"/>
    </source>
</evidence>
<dbReference type="Pfam" id="PF19187">
    <property type="entry name" value="HTH_PafC"/>
    <property type="match status" value="1"/>
</dbReference>
<dbReference type="PANTHER" id="PTHR34580">
    <property type="match status" value="1"/>
</dbReference>
<dbReference type="Pfam" id="PF13280">
    <property type="entry name" value="WYL"/>
    <property type="match status" value="1"/>
</dbReference>
<evidence type="ECO:0000259" key="2">
    <source>
        <dbReference type="Pfam" id="PF13280"/>
    </source>
</evidence>
<sequence>MATNAIDQTRRMLSLVTYLRERPGAHVQDVARAFGITEDELISDLDVLPMCGTSFRGGDLLDIDTDGDRIWWHNPDDVAEPLRLAADEATALLVAARAVATLPGLRESDRLALVRATAKLETAAGESGAASSRLSVTFEAEGGVFADVDRAISERRRLWLRYYSPARDELTEREVDPIRLFAVGHTYMEGWCRLSEARRTFRLDRVAEIRILDAPPPRRSWNCATSPKGWSSLPPKTPRSSSRSAPEAAGSPSTTRTTPPRNCPTADCGSPCAPPTRPPCAASPCASAARAASSPRRSSPTAPGRRPARRSPPTKRPERARSGDEMNPTHLVPVATGPAVRTGPVPVPVPAAVRFRAACPDCRGRFELAAGALRLAIGASSRTTFYTFTCPECAAPVRKPAGERIIELLTGGGVRTLRLHATP</sequence>
<protein>
    <recommendedName>
        <fullName evidence="6">WYL domain-containing protein</fullName>
    </recommendedName>
</protein>
<feature type="region of interest" description="Disordered" evidence="1">
    <location>
        <begin position="289"/>
        <end position="339"/>
    </location>
</feature>
<feature type="compositionally biased region" description="Basic and acidic residues" evidence="1">
    <location>
        <begin position="315"/>
        <end position="324"/>
    </location>
</feature>
<name>A0A7J0CM03_STRMI</name>
<dbReference type="InterPro" id="IPR026881">
    <property type="entry name" value="WYL_dom"/>
</dbReference>
<gene>
    <name evidence="4" type="ORF">Smic_12730</name>
</gene>
<feature type="domain" description="WYL" evidence="2">
    <location>
        <begin position="144"/>
        <end position="210"/>
    </location>
</feature>
<evidence type="ECO:0008006" key="6">
    <source>
        <dbReference type="Google" id="ProtNLM"/>
    </source>
</evidence>
<feature type="compositionally biased region" description="Low complexity" evidence="1">
    <location>
        <begin position="238"/>
        <end position="260"/>
    </location>
</feature>
<dbReference type="EMBL" id="BLWD01000001">
    <property type="protein sequence ID" value="GFN02717.1"/>
    <property type="molecule type" value="Genomic_DNA"/>
</dbReference>
<feature type="region of interest" description="Disordered" evidence="1">
    <location>
        <begin position="217"/>
        <end position="270"/>
    </location>
</feature>
<dbReference type="PANTHER" id="PTHR34580:SF1">
    <property type="entry name" value="PROTEIN PAFC"/>
    <property type="match status" value="1"/>
</dbReference>
<accession>A0A7J0CM03</accession>
<proteinExistence type="predicted"/>
<dbReference type="AlphaFoldDB" id="A0A7J0CM03"/>
<evidence type="ECO:0000259" key="3">
    <source>
        <dbReference type="Pfam" id="PF19187"/>
    </source>
</evidence>
<feature type="compositionally biased region" description="Low complexity" evidence="1">
    <location>
        <begin position="289"/>
        <end position="305"/>
    </location>
</feature>
<dbReference type="InterPro" id="IPR043839">
    <property type="entry name" value="PafC_HTH"/>
</dbReference>
<reference evidence="4 5" key="1">
    <citation type="submission" date="2020-05" db="EMBL/GenBank/DDBJ databases">
        <title>Whole genome shotgun sequence of Streptomyces microflavus NBRC 13062.</title>
        <authorList>
            <person name="Komaki H."/>
            <person name="Tamura T."/>
        </authorList>
    </citation>
    <scope>NUCLEOTIDE SEQUENCE [LARGE SCALE GENOMIC DNA]</scope>
    <source>
        <strain evidence="4 5">NBRC 13062</strain>
    </source>
</reference>
<comment type="caution">
    <text evidence="4">The sequence shown here is derived from an EMBL/GenBank/DDBJ whole genome shotgun (WGS) entry which is preliminary data.</text>
</comment>
<feature type="domain" description="PafC HTH" evidence="3">
    <location>
        <begin position="8"/>
        <end position="121"/>
    </location>
</feature>
<dbReference type="PROSITE" id="PS52050">
    <property type="entry name" value="WYL"/>
    <property type="match status" value="1"/>
</dbReference>
<evidence type="ECO:0000313" key="5">
    <source>
        <dbReference type="Proteomes" id="UP000498740"/>
    </source>
</evidence>